<comment type="caution">
    <text evidence="5">The sequence shown here is derived from an EMBL/GenBank/DDBJ whole genome shotgun (WGS) entry which is preliminary data.</text>
</comment>
<sequence length="229" mass="25190">MPKGLNEKALAARERKAATKEGKDKEEAKAKEDAFWREAGEGAKSKAQAKRDEEAARRAETAAKKAEAKRLADEEEAAISKPKPKPGKVAGPKVTHHELALTREADSAAAAEAARQRQLEARREVDEASYSRLVESENTNRQEDAVEARSMEAAIDALGSLSTSEPAVDKHPEKRMRAAWQAYEAANLPLLKMEKPGLKQSQYREMLWKQWQKAPENPVNAAAAAAARK</sequence>
<feature type="compositionally biased region" description="Basic and acidic residues" evidence="3">
    <location>
        <begin position="134"/>
        <end position="146"/>
    </location>
</feature>
<dbReference type="PANTHER" id="PTHR21680:SF0">
    <property type="entry name" value="COILED-COIL DOMAIN-CONTAINING PROTEIN 124"/>
    <property type="match status" value="1"/>
</dbReference>
<dbReference type="FunCoup" id="A0A2V0P8H0">
    <property type="interactions" value="870"/>
</dbReference>
<keyword evidence="2" id="KW-0175">Coiled coil</keyword>
<organism evidence="5 6">
    <name type="scientific">Raphidocelis subcapitata</name>
    <dbReference type="NCBI Taxonomy" id="307507"/>
    <lineage>
        <taxon>Eukaryota</taxon>
        <taxon>Viridiplantae</taxon>
        <taxon>Chlorophyta</taxon>
        <taxon>core chlorophytes</taxon>
        <taxon>Chlorophyceae</taxon>
        <taxon>CS clade</taxon>
        <taxon>Sphaeropleales</taxon>
        <taxon>Selenastraceae</taxon>
        <taxon>Raphidocelis</taxon>
    </lineage>
</organism>
<feature type="compositionally biased region" description="Basic and acidic residues" evidence="3">
    <location>
        <begin position="10"/>
        <end position="72"/>
    </location>
</feature>
<dbReference type="GO" id="GO:0005634">
    <property type="term" value="C:nucleus"/>
    <property type="evidence" value="ECO:0007669"/>
    <property type="project" value="TreeGrafter"/>
</dbReference>
<dbReference type="InParanoid" id="A0A2V0P8H0"/>
<dbReference type="GO" id="GO:0006366">
    <property type="term" value="P:transcription by RNA polymerase II"/>
    <property type="evidence" value="ECO:0007669"/>
    <property type="project" value="TreeGrafter"/>
</dbReference>
<dbReference type="PANTHER" id="PTHR21680">
    <property type="entry name" value="COILED-COIL DOMAIN-CONTAINING PROTEIN 124"/>
    <property type="match status" value="1"/>
</dbReference>
<evidence type="ECO:0000259" key="4">
    <source>
        <dbReference type="Pfam" id="PF06244"/>
    </source>
</evidence>
<comment type="similarity">
    <text evidence="1">Belongs to the CCDC124 family.</text>
</comment>
<feature type="region of interest" description="Disordered" evidence="3">
    <location>
        <begin position="1"/>
        <end position="146"/>
    </location>
</feature>
<evidence type="ECO:0000313" key="6">
    <source>
        <dbReference type="Proteomes" id="UP000247498"/>
    </source>
</evidence>
<dbReference type="AlphaFoldDB" id="A0A2V0P8H0"/>
<feature type="domain" description="Coiled-coil" evidence="4">
    <location>
        <begin position="138"/>
        <end position="220"/>
    </location>
</feature>
<accession>A0A2V0P8H0</accession>
<feature type="compositionally biased region" description="Basic and acidic residues" evidence="3">
    <location>
        <begin position="114"/>
        <end position="126"/>
    </location>
</feature>
<proteinExistence type="inferred from homology"/>
<dbReference type="InterPro" id="IPR054414">
    <property type="entry name" value="Ccdc124/Oxs1_C"/>
</dbReference>
<dbReference type="STRING" id="307507.A0A2V0P8H0"/>
<keyword evidence="6" id="KW-1185">Reference proteome</keyword>
<evidence type="ECO:0000256" key="3">
    <source>
        <dbReference type="SAM" id="MobiDB-lite"/>
    </source>
</evidence>
<gene>
    <name evidence="5" type="ORF">Rsub_07170</name>
</gene>
<dbReference type="EMBL" id="BDRX01000048">
    <property type="protein sequence ID" value="GBF94183.1"/>
    <property type="molecule type" value="Genomic_DNA"/>
</dbReference>
<evidence type="ECO:0000256" key="1">
    <source>
        <dbReference type="ARBA" id="ARBA00008296"/>
    </source>
</evidence>
<protein>
    <recommendedName>
        <fullName evidence="4">Coiled-coil domain-containing protein</fullName>
    </recommendedName>
</protein>
<dbReference type="OrthoDB" id="76412at2759"/>
<feature type="compositionally biased region" description="Basic and acidic residues" evidence="3">
    <location>
        <begin position="95"/>
        <end position="106"/>
    </location>
</feature>
<evidence type="ECO:0000256" key="2">
    <source>
        <dbReference type="ARBA" id="ARBA00023054"/>
    </source>
</evidence>
<dbReference type="Proteomes" id="UP000247498">
    <property type="component" value="Unassembled WGS sequence"/>
</dbReference>
<dbReference type="InterPro" id="IPR010422">
    <property type="entry name" value="Ccdc124/Oxs1"/>
</dbReference>
<dbReference type="GO" id="GO:0003713">
    <property type="term" value="F:transcription coactivator activity"/>
    <property type="evidence" value="ECO:0007669"/>
    <property type="project" value="TreeGrafter"/>
</dbReference>
<name>A0A2V0P8H0_9CHLO</name>
<reference evidence="5 6" key="1">
    <citation type="journal article" date="2018" name="Sci. Rep.">
        <title>Raphidocelis subcapitata (=Pseudokirchneriella subcapitata) provides an insight into genome evolution and environmental adaptations in the Sphaeropleales.</title>
        <authorList>
            <person name="Suzuki S."/>
            <person name="Yamaguchi H."/>
            <person name="Nakajima N."/>
            <person name="Kawachi M."/>
        </authorList>
    </citation>
    <scope>NUCLEOTIDE SEQUENCE [LARGE SCALE GENOMIC DNA]</scope>
    <source>
        <strain evidence="5 6">NIES-35</strain>
    </source>
</reference>
<dbReference type="Pfam" id="PF06244">
    <property type="entry name" value="Ccdc124"/>
    <property type="match status" value="1"/>
</dbReference>
<evidence type="ECO:0000313" key="5">
    <source>
        <dbReference type="EMBL" id="GBF94183.1"/>
    </source>
</evidence>